<name>A0A8B6HLI1_MYTGA</name>
<dbReference type="AlphaFoldDB" id="A0A8B6HLI1"/>
<keyword evidence="5" id="KW-1185">Reference proteome</keyword>
<dbReference type="Pfam" id="PF00386">
    <property type="entry name" value="C1q"/>
    <property type="match status" value="1"/>
</dbReference>
<protein>
    <recommendedName>
        <fullName evidence="3">C1q domain-containing protein</fullName>
    </recommendedName>
</protein>
<evidence type="ECO:0000313" key="4">
    <source>
        <dbReference type="EMBL" id="VDI80972.1"/>
    </source>
</evidence>
<proteinExistence type="predicted"/>
<feature type="coiled-coil region" evidence="1">
    <location>
        <begin position="84"/>
        <end position="111"/>
    </location>
</feature>
<accession>A0A8B6HLI1</accession>
<dbReference type="InterPro" id="IPR001073">
    <property type="entry name" value="C1q_dom"/>
</dbReference>
<dbReference type="EMBL" id="UYJE01010216">
    <property type="protein sequence ID" value="VDI80972.1"/>
    <property type="molecule type" value="Genomic_DNA"/>
</dbReference>
<reference evidence="4" key="1">
    <citation type="submission" date="2018-11" db="EMBL/GenBank/DDBJ databases">
        <authorList>
            <person name="Alioto T."/>
            <person name="Alioto T."/>
        </authorList>
    </citation>
    <scope>NUCLEOTIDE SEQUENCE</scope>
</reference>
<feature type="chain" id="PRO_5033038474" description="C1q domain-containing protein" evidence="2">
    <location>
        <begin position="19"/>
        <end position="397"/>
    </location>
</feature>
<evidence type="ECO:0000259" key="3">
    <source>
        <dbReference type="Pfam" id="PF00386"/>
    </source>
</evidence>
<organism evidence="4 5">
    <name type="scientific">Mytilus galloprovincialis</name>
    <name type="common">Mediterranean mussel</name>
    <dbReference type="NCBI Taxonomy" id="29158"/>
    <lineage>
        <taxon>Eukaryota</taxon>
        <taxon>Metazoa</taxon>
        <taxon>Spiralia</taxon>
        <taxon>Lophotrochozoa</taxon>
        <taxon>Mollusca</taxon>
        <taxon>Bivalvia</taxon>
        <taxon>Autobranchia</taxon>
        <taxon>Pteriomorphia</taxon>
        <taxon>Mytilida</taxon>
        <taxon>Mytiloidea</taxon>
        <taxon>Mytilidae</taxon>
        <taxon>Mytilinae</taxon>
        <taxon>Mytilus</taxon>
    </lineage>
</organism>
<sequence length="397" mass="45262">MGGSTCLLILIYIRFCESFLLEGTTTIPSNGLSERHYTILLQQYSQVLNMLVEERQLRQRLEESVTQMHTEFTNKINHLILNETENLKTELTSVENNYFNLKQDFDNLKKDYTAIQKELASSKILANQLKNRVNVLSHLKAITQIQNMDNLVNTTNNILRQVRSSENEIKALNLKQQARNQDLIAMHNQIRIIENTLQNELRVLGCTKLVYLHLILNENGNIVSFLFNFLVLVVENTDKLDSLNSTLANTQRDISKPKEGRTQNVFLTALASGVQNFNTSEQRITFPVVKSYNGVSDIEAFKTTGTFTCHFPGLYFIAVSVSSNNKNGYFEIRKNNVMLSRGFTTNGDSGFSFTGVGTLAINLVKNDRITVNRDFFTLWISNFHAYDQSSFTLVQLN</sequence>
<keyword evidence="1" id="KW-0175">Coiled coil</keyword>
<feature type="domain" description="C1q" evidence="3">
    <location>
        <begin position="283"/>
        <end position="371"/>
    </location>
</feature>
<comment type="caution">
    <text evidence="4">The sequence shown here is derived from an EMBL/GenBank/DDBJ whole genome shotgun (WGS) entry which is preliminary data.</text>
</comment>
<gene>
    <name evidence="4" type="ORF">MGAL_10B042049</name>
</gene>
<dbReference type="Proteomes" id="UP000596742">
    <property type="component" value="Unassembled WGS sequence"/>
</dbReference>
<dbReference type="SUPFAM" id="SSF49842">
    <property type="entry name" value="TNF-like"/>
    <property type="match status" value="1"/>
</dbReference>
<dbReference type="InterPro" id="IPR008983">
    <property type="entry name" value="Tumour_necrosis_fac-like_dom"/>
</dbReference>
<keyword evidence="2" id="KW-0732">Signal</keyword>
<dbReference type="Gene3D" id="2.60.120.40">
    <property type="match status" value="1"/>
</dbReference>
<evidence type="ECO:0000256" key="2">
    <source>
        <dbReference type="SAM" id="SignalP"/>
    </source>
</evidence>
<evidence type="ECO:0000256" key="1">
    <source>
        <dbReference type="SAM" id="Coils"/>
    </source>
</evidence>
<evidence type="ECO:0000313" key="5">
    <source>
        <dbReference type="Proteomes" id="UP000596742"/>
    </source>
</evidence>
<feature type="signal peptide" evidence="2">
    <location>
        <begin position="1"/>
        <end position="18"/>
    </location>
</feature>